<protein>
    <submittedName>
        <fullName evidence="2">Uncharacterized protein</fullName>
    </submittedName>
</protein>
<accession>A0A4Z1QMN3</accession>
<reference evidence="2" key="1">
    <citation type="submission" date="2022-10" db="EMBL/GenBank/DDBJ databases">
        <title>Complete genome sequence of Agrobacterium salinitolerans CFBP5507.</title>
        <authorList>
            <person name="Tchabashvili S."/>
            <person name="Yen H.-C."/>
            <person name="Haryono M."/>
            <person name="Lin Y.-C."/>
            <person name="Lai E.-M."/>
            <person name="Kuo C.-H."/>
        </authorList>
    </citation>
    <scope>NUCLEOTIDE SEQUENCE</scope>
    <source>
        <strain evidence="2">CFBP5507</strain>
    </source>
</reference>
<feature type="region of interest" description="Disordered" evidence="1">
    <location>
        <begin position="230"/>
        <end position="254"/>
    </location>
</feature>
<gene>
    <name evidence="2" type="ORF">CFBP5507_16400</name>
</gene>
<dbReference type="RefSeq" id="WP_137412031.1">
    <property type="nucleotide sequence ID" value="NZ_CP109969.1"/>
</dbReference>
<evidence type="ECO:0000256" key="1">
    <source>
        <dbReference type="SAM" id="MobiDB-lite"/>
    </source>
</evidence>
<evidence type="ECO:0000313" key="2">
    <source>
        <dbReference type="EMBL" id="UYZ09282.1"/>
    </source>
</evidence>
<proteinExistence type="predicted"/>
<evidence type="ECO:0000313" key="3">
    <source>
        <dbReference type="Proteomes" id="UP000298735"/>
    </source>
</evidence>
<dbReference type="AlphaFoldDB" id="A0A4Z1QMN3"/>
<organism evidence="2 3">
    <name type="scientific">Agrobacterium salinitolerans</name>
    <dbReference type="NCBI Taxonomy" id="1183413"/>
    <lineage>
        <taxon>Bacteria</taxon>
        <taxon>Pseudomonadati</taxon>
        <taxon>Pseudomonadota</taxon>
        <taxon>Alphaproteobacteria</taxon>
        <taxon>Hyphomicrobiales</taxon>
        <taxon>Rhizobiaceae</taxon>
        <taxon>Rhizobium/Agrobacterium group</taxon>
        <taxon>Agrobacterium</taxon>
    </lineage>
</organism>
<dbReference type="Proteomes" id="UP000298735">
    <property type="component" value="Chromosome Linear"/>
</dbReference>
<feature type="compositionally biased region" description="Basic residues" evidence="1">
    <location>
        <begin position="232"/>
        <end position="246"/>
    </location>
</feature>
<name>A0A4Z1QMN3_9HYPH</name>
<dbReference type="KEGG" id="asal:CFBP5507_16400"/>
<dbReference type="EMBL" id="CP109969">
    <property type="protein sequence ID" value="UYZ09282.1"/>
    <property type="molecule type" value="Genomic_DNA"/>
</dbReference>
<dbReference type="OrthoDB" id="5298826at2"/>
<sequence>MTAPKQLKRRAWPGAFLRSLGHASWAAEQTASGITFHASRHQAPFSSWAGPAQITSTLGFTTIEVPLAGGRSARLAGVTPHDAAGFISAANEAFRAHFLKQFEAAQNELTALSEVIARLGQPRCYPAAWLLSPFLARATAMINALPGTIPDGVLSEEQQKLIETVRTFQESPEDARRTAIKRFIGSDLADMKGFFDTIEKNPLTPEQRGDFQLALSPRHRVRISPDPVVRPHVARRHRPCPHRSFRPAKFSGTR</sequence>